<proteinExistence type="inferred from homology"/>
<sequence length="223" mass="25822">MAKQNTSTSNTLKPRKQAVTAEEKEQKNMERILRNRRAAHKSRERKRFYLKLYEQTSEKYELLFDMLIKHNVLDSNEELNNNDLFLSLRKDIDDLKLEKKLFEKENGTVNSSVPKLDDEPSPKKRKLSYDSTSPLTKNPIEVHSPESSTTTLKDNKTEDDFSSYNTFSNVDLDFDTNLDLGLELGIDLDENLLDKFNSGAYLSFGENEPLDMQQRYPAVITSK</sequence>
<dbReference type="PANTHER" id="PTHR46714:SF6">
    <property type="entry name" value="TRANSCRIPTIONAL ACTIVATOR HAC1"/>
    <property type="match status" value="1"/>
</dbReference>
<dbReference type="PANTHER" id="PTHR46714">
    <property type="entry name" value="TRANSCRIPTIONAL ACTIVATOR HAC1"/>
    <property type="match status" value="1"/>
</dbReference>
<evidence type="ECO:0000313" key="11">
    <source>
        <dbReference type="Proteomes" id="UP000183365"/>
    </source>
</evidence>
<keyword evidence="7" id="KW-0539">Nucleus</keyword>
<dbReference type="InterPro" id="IPR044280">
    <property type="entry name" value="Hac1/HY5"/>
</dbReference>
<dbReference type="VEuPathDB" id="FungiDB:HGUI_00133"/>
<keyword evidence="4" id="KW-0238">DNA-binding</keyword>
<evidence type="ECO:0000256" key="5">
    <source>
        <dbReference type="ARBA" id="ARBA00023163"/>
    </source>
</evidence>
<evidence type="ECO:0000256" key="1">
    <source>
        <dbReference type="ARBA" id="ARBA00004123"/>
    </source>
</evidence>
<feature type="domain" description="BZIP" evidence="9">
    <location>
        <begin position="31"/>
        <end position="45"/>
    </location>
</feature>
<name>A0A1L0CGS3_9ASCO</name>
<dbReference type="PROSITE" id="PS00036">
    <property type="entry name" value="BZIP_BASIC"/>
    <property type="match status" value="1"/>
</dbReference>
<dbReference type="OrthoDB" id="3973233at2759"/>
<keyword evidence="5" id="KW-0804">Transcription</keyword>
<dbReference type="EMBL" id="FQNF01000002">
    <property type="protein sequence ID" value="SGZ37933.1"/>
    <property type="molecule type" value="Genomic_DNA"/>
</dbReference>
<dbReference type="GO" id="GO:0045944">
    <property type="term" value="P:positive regulation of transcription by RNA polymerase II"/>
    <property type="evidence" value="ECO:0007669"/>
    <property type="project" value="InterPro"/>
</dbReference>
<comment type="subcellular location">
    <subcellularLocation>
        <location evidence="1">Nucleus</location>
    </subcellularLocation>
</comment>
<evidence type="ECO:0000256" key="6">
    <source>
        <dbReference type="ARBA" id="ARBA00023230"/>
    </source>
</evidence>
<evidence type="ECO:0000256" key="3">
    <source>
        <dbReference type="ARBA" id="ARBA00023015"/>
    </source>
</evidence>
<feature type="compositionally biased region" description="Polar residues" evidence="8">
    <location>
        <begin position="1"/>
        <end position="12"/>
    </location>
</feature>
<dbReference type="SUPFAM" id="SSF57959">
    <property type="entry name" value="Leucine zipper domain"/>
    <property type="match status" value="1"/>
</dbReference>
<evidence type="ECO:0000313" key="10">
    <source>
        <dbReference type="EMBL" id="SGZ37933.1"/>
    </source>
</evidence>
<reference evidence="11" key="1">
    <citation type="submission" date="2016-11" db="EMBL/GenBank/DDBJ databases">
        <authorList>
            <person name="Guldener U."/>
        </authorList>
    </citation>
    <scope>NUCLEOTIDE SEQUENCE [LARGE SCALE GENOMIC DNA]</scope>
</reference>
<evidence type="ECO:0000256" key="8">
    <source>
        <dbReference type="SAM" id="MobiDB-lite"/>
    </source>
</evidence>
<keyword evidence="11" id="KW-1185">Reference proteome</keyword>
<dbReference type="GO" id="GO:0006986">
    <property type="term" value="P:response to unfolded protein"/>
    <property type="evidence" value="ECO:0007669"/>
    <property type="project" value="UniProtKB-KW"/>
</dbReference>
<dbReference type="GO" id="GO:0003677">
    <property type="term" value="F:DNA binding"/>
    <property type="evidence" value="ECO:0007669"/>
    <property type="project" value="UniProtKB-KW"/>
</dbReference>
<feature type="compositionally biased region" description="Basic and acidic residues" evidence="8">
    <location>
        <begin position="21"/>
        <end position="33"/>
    </location>
</feature>
<evidence type="ECO:0000256" key="7">
    <source>
        <dbReference type="ARBA" id="ARBA00023242"/>
    </source>
</evidence>
<gene>
    <name evidence="10" type="ORF">HGUI_00133</name>
</gene>
<evidence type="ECO:0000256" key="4">
    <source>
        <dbReference type="ARBA" id="ARBA00023125"/>
    </source>
</evidence>
<feature type="region of interest" description="Disordered" evidence="8">
    <location>
        <begin position="107"/>
        <end position="156"/>
    </location>
</feature>
<dbReference type="InterPro" id="IPR004827">
    <property type="entry name" value="bZIP"/>
</dbReference>
<dbReference type="InterPro" id="IPR046347">
    <property type="entry name" value="bZIP_sf"/>
</dbReference>
<dbReference type="GO" id="GO:0005634">
    <property type="term" value="C:nucleus"/>
    <property type="evidence" value="ECO:0007669"/>
    <property type="project" value="UniProtKB-SubCell"/>
</dbReference>
<keyword evidence="3" id="KW-0805">Transcription regulation</keyword>
<keyword evidence="6" id="KW-0834">Unfolded protein response</keyword>
<dbReference type="GO" id="GO:0000981">
    <property type="term" value="F:DNA-binding transcription factor activity, RNA polymerase II-specific"/>
    <property type="evidence" value="ECO:0007669"/>
    <property type="project" value="InterPro"/>
</dbReference>
<comment type="similarity">
    <text evidence="2">Belongs to the bZIP family.</text>
</comment>
<feature type="region of interest" description="Disordered" evidence="8">
    <location>
        <begin position="1"/>
        <end position="38"/>
    </location>
</feature>
<dbReference type="AlphaFoldDB" id="A0A1L0CGS3"/>
<organism evidence="10 11">
    <name type="scientific">Hanseniaspora guilliermondii</name>
    <dbReference type="NCBI Taxonomy" id="56406"/>
    <lineage>
        <taxon>Eukaryota</taxon>
        <taxon>Fungi</taxon>
        <taxon>Dikarya</taxon>
        <taxon>Ascomycota</taxon>
        <taxon>Saccharomycotina</taxon>
        <taxon>Saccharomycetes</taxon>
        <taxon>Saccharomycodales</taxon>
        <taxon>Saccharomycodaceae</taxon>
        <taxon>Hanseniaspora</taxon>
    </lineage>
</organism>
<dbReference type="Proteomes" id="UP000183365">
    <property type="component" value="Unassembled WGS sequence"/>
</dbReference>
<accession>A0A1L0CGS3</accession>
<evidence type="ECO:0000256" key="2">
    <source>
        <dbReference type="ARBA" id="ARBA00007163"/>
    </source>
</evidence>
<evidence type="ECO:0000259" key="9">
    <source>
        <dbReference type="PROSITE" id="PS00036"/>
    </source>
</evidence>
<protein>
    <recommendedName>
        <fullName evidence="9">BZIP domain-containing protein</fullName>
    </recommendedName>
</protein>